<dbReference type="Proteomes" id="UP000196877">
    <property type="component" value="Chromosome"/>
</dbReference>
<evidence type="ECO:0000256" key="7">
    <source>
        <dbReference type="SAM" id="MobiDB-lite"/>
    </source>
</evidence>
<evidence type="ECO:0000313" key="10">
    <source>
        <dbReference type="Proteomes" id="UP000196877"/>
    </source>
</evidence>
<keyword evidence="4 6" id="KW-0548">Nucleotidyltransferase</keyword>
<evidence type="ECO:0000256" key="1">
    <source>
        <dbReference type="ARBA" id="ARBA00009828"/>
    </source>
</evidence>
<evidence type="ECO:0000256" key="4">
    <source>
        <dbReference type="ARBA" id="ARBA00022695"/>
    </source>
</evidence>
<dbReference type="HAMAP" id="MF_00357">
    <property type="entry name" value="RNApol_bact_RpoE"/>
    <property type="match status" value="1"/>
</dbReference>
<organism evidence="9 10">
    <name type="scientific">Bacillus sonorensis</name>
    <dbReference type="NCBI Taxonomy" id="119858"/>
    <lineage>
        <taxon>Bacteria</taxon>
        <taxon>Bacillati</taxon>
        <taxon>Bacillota</taxon>
        <taxon>Bacilli</taxon>
        <taxon>Bacillales</taxon>
        <taxon>Bacillaceae</taxon>
        <taxon>Bacillus</taxon>
    </lineage>
</organism>
<dbReference type="InterPro" id="IPR038087">
    <property type="entry name" value="RNAP_delta_N_dom_sf"/>
</dbReference>
<evidence type="ECO:0000313" key="9">
    <source>
        <dbReference type="EMBL" id="ASB86980.1"/>
    </source>
</evidence>
<gene>
    <name evidence="6" type="primary">rpoE</name>
    <name evidence="9" type="ORF">S101395_00425</name>
</gene>
<comment type="similarity">
    <text evidence="1 6">Belongs to the RpoE family.</text>
</comment>
<keyword evidence="3 6" id="KW-0808">Transferase</keyword>
<dbReference type="GO" id="GO:0000428">
    <property type="term" value="C:DNA-directed RNA polymerase complex"/>
    <property type="evidence" value="ECO:0007669"/>
    <property type="project" value="UniProtKB-KW"/>
</dbReference>
<dbReference type="InterPro" id="IPR007759">
    <property type="entry name" value="Asxl_HARE-HTH"/>
</dbReference>
<comment type="subunit">
    <text evidence="6">RNAP is composed of a core of 2 alpha, a beta and a beta' subunits. The core is associated with a delta subunit and one of several sigma factors.</text>
</comment>
<proteinExistence type="inferred from homology"/>
<dbReference type="PROSITE" id="PS51913">
    <property type="entry name" value="HTH_HARE"/>
    <property type="match status" value="1"/>
</dbReference>
<comment type="function">
    <text evidence="6">Participates in both the initiation and recycling phases of transcription. In the presence of the delta subunit, RNAP displays an increased specificity of transcription, a decreased affinity for nucleic acids, and an increased efficiency of RNA synthesis because of enhanced recycling.</text>
</comment>
<sequence length="192" mass="22798">MLIFYTKIVDTYMKIERECLAMSLKQYSEEQLKEMALVEIAYEIFSDQKKSITFQELTDKISSLLGVRKEEMEDRIVQFYTDLNIDGRFLALSDQTWGLRSWYPYDQLDEETQPTVKAKKKKAKKAVEDDLDLDEFEEVDEDDILLDDVEEDLDLDDEYEDLDEADDEELDDLEDEILDDDDEDFEDEEDED</sequence>
<dbReference type="NCBIfam" id="TIGR04567">
    <property type="entry name" value="RNAP_delt_lowGC"/>
    <property type="match status" value="1"/>
</dbReference>
<dbReference type="Pfam" id="PF05066">
    <property type="entry name" value="HARE-HTH"/>
    <property type="match status" value="1"/>
</dbReference>
<evidence type="ECO:0000256" key="2">
    <source>
        <dbReference type="ARBA" id="ARBA00022478"/>
    </source>
</evidence>
<keyword evidence="2 6" id="KW-0240">DNA-directed RNA polymerase</keyword>
<reference evidence="9 10" key="1">
    <citation type="submission" date="2017-06" db="EMBL/GenBank/DDBJ databases">
        <title>Genome sequence of Bacillus sonorensis strain SRCM101395.</title>
        <authorList>
            <person name="Cho S.H."/>
        </authorList>
    </citation>
    <scope>NUCLEOTIDE SEQUENCE [LARGE SCALE GENOMIC DNA]</scope>
    <source>
        <strain evidence="9 10">SRCM101395</strain>
    </source>
</reference>
<dbReference type="Gene3D" id="1.10.10.1250">
    <property type="entry name" value="RNA polymerase, subunit delta, N-terminal domain"/>
    <property type="match status" value="1"/>
</dbReference>
<evidence type="ECO:0000256" key="3">
    <source>
        <dbReference type="ARBA" id="ARBA00022679"/>
    </source>
</evidence>
<accession>A0ABM6LCG9</accession>
<protein>
    <recommendedName>
        <fullName evidence="6">Probable DNA-directed RNA polymerase subunit delta</fullName>
    </recommendedName>
    <alternativeName>
        <fullName evidence="6">RNAP delta factor</fullName>
    </alternativeName>
</protein>
<feature type="region of interest" description="Disordered" evidence="7">
    <location>
        <begin position="162"/>
        <end position="192"/>
    </location>
</feature>
<evidence type="ECO:0000256" key="5">
    <source>
        <dbReference type="ARBA" id="ARBA00023163"/>
    </source>
</evidence>
<feature type="domain" description="HTH HARE-type" evidence="8">
    <location>
        <begin position="35"/>
        <end position="102"/>
    </location>
</feature>
<dbReference type="EMBL" id="CP021920">
    <property type="protein sequence ID" value="ASB86980.1"/>
    <property type="molecule type" value="Genomic_DNA"/>
</dbReference>
<dbReference type="InterPro" id="IPR029757">
    <property type="entry name" value="RpoE"/>
</dbReference>
<keyword evidence="5 6" id="KW-0804">Transcription</keyword>
<name>A0ABM6LCG9_9BACI</name>
<evidence type="ECO:0000256" key="6">
    <source>
        <dbReference type="HAMAP-Rule" id="MF_00357"/>
    </source>
</evidence>
<evidence type="ECO:0000259" key="8">
    <source>
        <dbReference type="PROSITE" id="PS51913"/>
    </source>
</evidence>
<keyword evidence="10" id="KW-1185">Reference proteome</keyword>